<dbReference type="AlphaFoldDB" id="A0A380C920"/>
<dbReference type="RefSeq" id="WP_115390607.1">
    <property type="nucleotide sequence ID" value="NZ_JADZHC010000039.1"/>
</dbReference>
<comment type="cofactor">
    <cofactor evidence="2">
        <name>Fe cation</name>
        <dbReference type="ChEBI" id="CHEBI:24875"/>
    </cofactor>
    <text evidence="2">Binds 1 Fe cation per subunit.</text>
</comment>
<feature type="binding site" evidence="2">
    <location>
        <position position="103"/>
    </location>
    <ligand>
        <name>Fe cation</name>
        <dbReference type="ChEBI" id="CHEBI:24875"/>
    </ligand>
</feature>
<organism evidence="6 7">
    <name type="scientific">Shewanella algae</name>
    <dbReference type="NCBI Taxonomy" id="38313"/>
    <lineage>
        <taxon>Bacteria</taxon>
        <taxon>Pseudomonadati</taxon>
        <taxon>Pseudomonadota</taxon>
        <taxon>Gammaproteobacteria</taxon>
        <taxon>Alteromonadales</taxon>
        <taxon>Shewanellaceae</taxon>
        <taxon>Shewanella</taxon>
    </lineage>
</organism>
<evidence type="ECO:0000313" key="7">
    <source>
        <dbReference type="Proteomes" id="UP000254069"/>
    </source>
</evidence>
<dbReference type="PANTHER" id="PTHR43212:SF3">
    <property type="entry name" value="QUERCETIN 2,3-DIOXYGENASE"/>
    <property type="match status" value="1"/>
</dbReference>
<dbReference type="InterPro" id="IPR011051">
    <property type="entry name" value="RmlC_Cupin_sf"/>
</dbReference>
<gene>
    <name evidence="6" type="primary">yhhW_3</name>
    <name evidence="6" type="ORF">NCTC10738_04556</name>
</gene>
<dbReference type="EC" id="1.13.11.24" evidence="6"/>
<reference evidence="6 7" key="1">
    <citation type="submission" date="2018-06" db="EMBL/GenBank/DDBJ databases">
        <authorList>
            <consortium name="Pathogen Informatics"/>
            <person name="Doyle S."/>
        </authorList>
    </citation>
    <scope>NUCLEOTIDE SEQUENCE [LARGE SCALE GENOMIC DNA]</scope>
    <source>
        <strain evidence="6 7">NCTC10738</strain>
    </source>
</reference>
<feature type="domain" description="Quercetin 2,3-dioxygenase C-terminal cupin" evidence="5">
    <location>
        <begin position="144"/>
        <end position="229"/>
    </location>
</feature>
<feature type="binding site" evidence="2">
    <location>
        <position position="57"/>
    </location>
    <ligand>
        <name>Fe cation</name>
        <dbReference type="ChEBI" id="CHEBI:24875"/>
    </ligand>
</feature>
<dbReference type="EMBL" id="UGYO01000002">
    <property type="protein sequence ID" value="SUJ14490.1"/>
    <property type="molecule type" value="Genomic_DNA"/>
</dbReference>
<keyword evidence="6" id="KW-0223">Dioxygenase</keyword>
<dbReference type="PIRSF" id="PIRSF006232">
    <property type="entry name" value="Pirin"/>
    <property type="match status" value="1"/>
</dbReference>
<accession>A0A380C920</accession>
<comment type="similarity">
    <text evidence="1 3">Belongs to the pirin family.</text>
</comment>
<dbReference type="InterPro" id="IPR003829">
    <property type="entry name" value="Pirin_N_dom"/>
</dbReference>
<evidence type="ECO:0000259" key="4">
    <source>
        <dbReference type="Pfam" id="PF02678"/>
    </source>
</evidence>
<name>A0A380C920_9GAMM</name>
<feature type="binding site" evidence="2">
    <location>
        <position position="101"/>
    </location>
    <ligand>
        <name>Fe cation</name>
        <dbReference type="ChEBI" id="CHEBI:24875"/>
    </ligand>
</feature>
<dbReference type="InterPro" id="IPR014710">
    <property type="entry name" value="RmlC-like_jellyroll"/>
</dbReference>
<dbReference type="Pfam" id="PF02678">
    <property type="entry name" value="Pirin"/>
    <property type="match status" value="1"/>
</dbReference>
<keyword evidence="6" id="KW-0560">Oxidoreductase</keyword>
<dbReference type="InterPro" id="IPR041602">
    <property type="entry name" value="Quercetinase_C"/>
</dbReference>
<dbReference type="GO" id="GO:0046872">
    <property type="term" value="F:metal ion binding"/>
    <property type="evidence" value="ECO:0007669"/>
    <property type="project" value="UniProtKB-KW"/>
</dbReference>
<dbReference type="PANTHER" id="PTHR43212">
    <property type="entry name" value="QUERCETIN 2,3-DIOXYGENASE"/>
    <property type="match status" value="1"/>
</dbReference>
<dbReference type="GO" id="GO:0008127">
    <property type="term" value="F:quercetin 2,3-dioxygenase activity"/>
    <property type="evidence" value="ECO:0007669"/>
    <property type="project" value="UniProtKB-EC"/>
</dbReference>
<keyword evidence="2" id="KW-0408">Iron</keyword>
<evidence type="ECO:0000256" key="2">
    <source>
        <dbReference type="PIRSR" id="PIRSR006232-1"/>
    </source>
</evidence>
<keyword evidence="7" id="KW-1185">Reference proteome</keyword>
<protein>
    <submittedName>
        <fullName evidence="6">Quercetin 2,3-dioxygenase</fullName>
        <ecNumber evidence="6">1.13.11.24</ecNumber>
    </submittedName>
</protein>
<dbReference type="InterPro" id="IPR012093">
    <property type="entry name" value="Pirin"/>
</dbReference>
<keyword evidence="2" id="KW-0479">Metal-binding</keyword>
<dbReference type="Proteomes" id="UP000254069">
    <property type="component" value="Unassembled WGS sequence"/>
</dbReference>
<dbReference type="Pfam" id="PF17954">
    <property type="entry name" value="Pirin_C_2"/>
    <property type="match status" value="1"/>
</dbReference>
<feature type="domain" description="Pirin N-terminal" evidence="4">
    <location>
        <begin position="10"/>
        <end position="119"/>
    </location>
</feature>
<dbReference type="SUPFAM" id="SSF51182">
    <property type="entry name" value="RmlC-like cupins"/>
    <property type="match status" value="1"/>
</dbReference>
<evidence type="ECO:0000259" key="5">
    <source>
        <dbReference type="Pfam" id="PF17954"/>
    </source>
</evidence>
<sequence length="230" mass="25201">MIYVRHADERGRADFGWLKSQHSFSFGNYYDPRFMGVSALRVINDDRVAPSAGFDTHGHKDMEIISYVISGTIAHKDSFGHVKTLPAGEFQLMSAGSGIYHSEYNASATEPLHFLQIWIQPSSQGGTPGYQQKAFAQSSALTPVVTPDGRDGTLSIKQDASVYRLELTAAEQTSFKLAKGRNFYAQVVEGELQLAGETLQSGDGIHINELEEFAIKAGNKRAVALVFDLP</sequence>
<dbReference type="CDD" id="cd02910">
    <property type="entry name" value="cupin_Yhhw_N"/>
    <property type="match status" value="1"/>
</dbReference>
<evidence type="ECO:0000313" key="6">
    <source>
        <dbReference type="EMBL" id="SUJ14490.1"/>
    </source>
</evidence>
<evidence type="ECO:0000256" key="3">
    <source>
        <dbReference type="RuleBase" id="RU003457"/>
    </source>
</evidence>
<dbReference type="Gene3D" id="2.60.120.10">
    <property type="entry name" value="Jelly Rolls"/>
    <property type="match status" value="2"/>
</dbReference>
<proteinExistence type="inferred from homology"/>
<evidence type="ECO:0000256" key="1">
    <source>
        <dbReference type="ARBA" id="ARBA00008416"/>
    </source>
</evidence>
<feature type="binding site" evidence="2">
    <location>
        <position position="59"/>
    </location>
    <ligand>
        <name>Fe cation</name>
        <dbReference type="ChEBI" id="CHEBI:24875"/>
    </ligand>
</feature>